<comment type="caution">
    <text evidence="3">The sequence shown here is derived from an EMBL/GenBank/DDBJ whole genome shotgun (WGS) entry which is preliminary data.</text>
</comment>
<feature type="domain" description="BTB" evidence="2">
    <location>
        <begin position="70"/>
        <end position="137"/>
    </location>
</feature>
<evidence type="ECO:0000313" key="3">
    <source>
        <dbReference type="EMBL" id="KAF4333139.1"/>
    </source>
</evidence>
<dbReference type="Gene3D" id="3.30.710.10">
    <property type="entry name" value="Potassium Channel Kv1.1, Chain A"/>
    <property type="match status" value="1"/>
</dbReference>
<evidence type="ECO:0000313" key="4">
    <source>
        <dbReference type="Proteomes" id="UP000730481"/>
    </source>
</evidence>
<dbReference type="PANTHER" id="PTHR47843">
    <property type="entry name" value="BTB DOMAIN-CONTAINING PROTEIN-RELATED"/>
    <property type="match status" value="1"/>
</dbReference>
<reference evidence="3" key="1">
    <citation type="journal article" date="2017" name="Mycologia">
        <title>Fusarium algeriense, sp. nov., a novel toxigenic crown rot pathogen of durum wheat from Algeria is nested in the Fusarium burgessii species complex.</title>
        <authorList>
            <person name="Laraba I."/>
            <person name="Keddad A."/>
            <person name="Boureghda H."/>
            <person name="Abdallah N."/>
            <person name="Vaughan M.M."/>
            <person name="Proctor R.H."/>
            <person name="Busman M."/>
            <person name="O'Donnell K."/>
        </authorList>
    </citation>
    <scope>NUCLEOTIDE SEQUENCE</scope>
    <source>
        <strain evidence="3">NRRL 25174</strain>
    </source>
</reference>
<feature type="region of interest" description="Disordered" evidence="1">
    <location>
        <begin position="143"/>
        <end position="178"/>
    </location>
</feature>
<keyword evidence="4" id="KW-1185">Reference proteome</keyword>
<feature type="compositionally biased region" description="Basic and acidic residues" evidence="1">
    <location>
        <begin position="143"/>
        <end position="159"/>
    </location>
</feature>
<dbReference type="CDD" id="cd18186">
    <property type="entry name" value="BTB_POZ_ZBTB_KLHL-like"/>
    <property type="match status" value="1"/>
</dbReference>
<dbReference type="OrthoDB" id="1022638at2759"/>
<protein>
    <submittedName>
        <fullName evidence="3">Speckle-type POZ</fullName>
    </submittedName>
</protein>
<accession>A0A9P5A7I1</accession>
<dbReference type="PANTHER" id="PTHR47843:SF5">
    <property type="entry name" value="BTB_POZ DOMAIN PROTEIN"/>
    <property type="match status" value="1"/>
</dbReference>
<gene>
    <name evidence="3" type="ORF">FBEOM_13052</name>
</gene>
<dbReference type="SMART" id="SM00225">
    <property type="entry name" value="BTB"/>
    <property type="match status" value="1"/>
</dbReference>
<dbReference type="AlphaFoldDB" id="A0A9P5A7I1"/>
<name>A0A9P5A7I1_9HYPO</name>
<sequence length="274" mass="30696">MKLMWFLFFFSHRGEPPRLSSLLVIQAGNGIFPSSLHTTPPALVDEQESSKMAPQANSGFLSLLETGQFSDFTLVCEGREFKLHQAIVCPQSPVIMAALGGGFQESTSKIITVNEFDVSIVEYMIGFLYTGDYKLEAQAKEEPIHASDQDRHEQEHVEGVEAEEETISEPGDFEEQGKRMTTSIVSHLRIHAIADYYNIKSLAKLATSKVKAKIKNNFCCKIFPDIIQEMSAFNRDSDLRSVIISAMVDTLPQLIYCQEFQRLDLDQSLCSGNN</sequence>
<dbReference type="EMBL" id="PVQB02000899">
    <property type="protein sequence ID" value="KAF4333139.1"/>
    <property type="molecule type" value="Genomic_DNA"/>
</dbReference>
<dbReference type="SUPFAM" id="SSF54695">
    <property type="entry name" value="POZ domain"/>
    <property type="match status" value="1"/>
</dbReference>
<reference evidence="3" key="2">
    <citation type="submission" date="2020-02" db="EMBL/GenBank/DDBJ databases">
        <title>Identification and distribution of gene clusters putatively required for synthesis of sphingolipid metabolism inhibitors in phylogenetically diverse species of the filamentous fungus Fusarium.</title>
        <authorList>
            <person name="Kim H.-S."/>
            <person name="Busman M."/>
            <person name="Brown D.W."/>
            <person name="Divon H."/>
            <person name="Uhlig S."/>
            <person name="Proctor R.H."/>
        </authorList>
    </citation>
    <scope>NUCLEOTIDE SEQUENCE</scope>
    <source>
        <strain evidence="3">NRRL 25174</strain>
    </source>
</reference>
<dbReference type="PROSITE" id="PS50097">
    <property type="entry name" value="BTB"/>
    <property type="match status" value="1"/>
</dbReference>
<feature type="compositionally biased region" description="Acidic residues" evidence="1">
    <location>
        <begin position="160"/>
        <end position="174"/>
    </location>
</feature>
<dbReference type="Proteomes" id="UP000730481">
    <property type="component" value="Unassembled WGS sequence"/>
</dbReference>
<dbReference type="InterPro" id="IPR011333">
    <property type="entry name" value="SKP1/BTB/POZ_sf"/>
</dbReference>
<evidence type="ECO:0000259" key="2">
    <source>
        <dbReference type="PROSITE" id="PS50097"/>
    </source>
</evidence>
<organism evidence="3 4">
    <name type="scientific">Fusarium beomiforme</name>
    <dbReference type="NCBI Taxonomy" id="44412"/>
    <lineage>
        <taxon>Eukaryota</taxon>
        <taxon>Fungi</taxon>
        <taxon>Dikarya</taxon>
        <taxon>Ascomycota</taxon>
        <taxon>Pezizomycotina</taxon>
        <taxon>Sordariomycetes</taxon>
        <taxon>Hypocreomycetidae</taxon>
        <taxon>Hypocreales</taxon>
        <taxon>Nectriaceae</taxon>
        <taxon>Fusarium</taxon>
        <taxon>Fusarium burgessii species complex</taxon>
    </lineage>
</organism>
<dbReference type="InterPro" id="IPR000210">
    <property type="entry name" value="BTB/POZ_dom"/>
</dbReference>
<dbReference type="Pfam" id="PF00651">
    <property type="entry name" value="BTB"/>
    <property type="match status" value="1"/>
</dbReference>
<proteinExistence type="predicted"/>
<evidence type="ECO:0000256" key="1">
    <source>
        <dbReference type="SAM" id="MobiDB-lite"/>
    </source>
</evidence>